<comment type="caution">
    <text evidence="5">The sequence shown here is derived from an EMBL/GenBank/DDBJ whole genome shotgun (WGS) entry which is preliminary data.</text>
</comment>
<dbReference type="HAMAP" id="MF_01473">
    <property type="entry name" value="GtfB"/>
    <property type="match status" value="1"/>
</dbReference>
<name>A0ABY1HAR8_9STAP</name>
<evidence type="ECO:0000313" key="5">
    <source>
        <dbReference type="EMBL" id="SFZ79215.1"/>
    </source>
</evidence>
<dbReference type="EMBL" id="FPKT01000017">
    <property type="protein sequence ID" value="SFZ79215.1"/>
    <property type="molecule type" value="Genomic_DNA"/>
</dbReference>
<evidence type="ECO:0000256" key="3">
    <source>
        <dbReference type="ARBA" id="ARBA00023136"/>
    </source>
</evidence>
<dbReference type="RefSeq" id="WP_046467510.1">
    <property type="nucleotide sequence ID" value="NZ_CP017464.1"/>
</dbReference>
<organism evidence="5 6">
    <name type="scientific">Staphylococcus pasteuri</name>
    <dbReference type="NCBI Taxonomy" id="45972"/>
    <lineage>
        <taxon>Bacteria</taxon>
        <taxon>Bacillati</taxon>
        <taxon>Bacillota</taxon>
        <taxon>Bacilli</taxon>
        <taxon>Bacillales</taxon>
        <taxon>Staphylococcaceae</taxon>
        <taxon>Staphylococcus</taxon>
    </lineage>
</organism>
<comment type="subcellular location">
    <subcellularLocation>
        <location evidence="4">Cell membrane</location>
        <topology evidence="4">Peripheral membrane protein</topology>
    </subcellularLocation>
</comment>
<sequence length="453" mass="53556">MINIFDNYHFNSQLLHRSLKLAGYQHLTICLEDDGFLPDDVTSPYQFFAQNSINQSDRPLFFNEVEVPTYWEITGSNDMGEIKNLGEIRGKIFYQPNFKSRIVSRVEWLDNKQRLRTVDFYNKSGFKFAEAIYDLTGKAIMKKYFDRLGKEIIYENYVTGDYVLNWKNKTHFFKSQEAFVIYYLKQLNVDLDVVIFNSLAIPFIALYRMDTMGKGILVWQENSYGNVPGNMKLMFDEYLNRNYSVMIPDSIEYLTIYQKLDDRERDKVYRGGYLYDYRKQNQFSRNILTLTNSDQLSCVEELVKNNSNYQFHIAAITEMSNRLLDLTKYDNVRLYPVANEKTIESLYQQCDIYLDNNKGNELLNAVGRAFENDMVIFATHDEAHNRMFTATENIVRKKDINNLTVMLKKMSNRHKTYRTRLQLQKDYANEIERNTLINIINMLLKGEPKIRLS</sequence>
<evidence type="ECO:0000313" key="6">
    <source>
        <dbReference type="Proteomes" id="UP000182665"/>
    </source>
</evidence>
<keyword evidence="3 4" id="KW-0472">Membrane</keyword>
<evidence type="ECO:0000256" key="2">
    <source>
        <dbReference type="ARBA" id="ARBA00022475"/>
    </source>
</evidence>
<accession>A0ABY1HAR8</accession>
<dbReference type="NCBIfam" id="TIGR02919">
    <property type="entry name" value="accessory Sec system glycosylation chaperone GtfB"/>
    <property type="match status" value="1"/>
</dbReference>
<comment type="pathway">
    <text evidence="1 4">Protein modification; protein glycosylation.</text>
</comment>
<reference evidence="5 6" key="1">
    <citation type="submission" date="2016-11" db="EMBL/GenBank/DDBJ databases">
        <authorList>
            <person name="Varghese N."/>
            <person name="Submissions S."/>
        </authorList>
    </citation>
    <scope>NUCLEOTIDE SEQUENCE [LARGE SCALE GENOMIC DNA]</scope>
    <source>
        <strain evidence="5 6">NFIX07</strain>
    </source>
</reference>
<evidence type="ECO:0000256" key="4">
    <source>
        <dbReference type="HAMAP-Rule" id="MF_01473"/>
    </source>
</evidence>
<evidence type="ECO:0000256" key="1">
    <source>
        <dbReference type="ARBA" id="ARBA00004922"/>
    </source>
</evidence>
<comment type="similarity">
    <text evidence="4">Belongs to the GtfB family.</text>
</comment>
<comment type="function">
    <text evidence="4">Required for polymorphic O-glycosylation of the serine-rich repeat protein in this bacteria. A stabilizing protein that is part of the accessory SecA2/SecY2 system specifically required to export serine-rich repeat cell wall proteins usually encoded upstream in the same operon. The GtfA-GtfB complex adds GlcNAc from UDP-GlcNAc to the substrate protein, attaching the first sugar residue. Stabilizes the glycosylation activity of GtfA. Has no N-acetylglucosaminyl transferase activity on its own.</text>
</comment>
<gene>
    <name evidence="4" type="primary">gtfB</name>
    <name evidence="5" type="ORF">SAMN03097721_02616</name>
</gene>
<keyword evidence="6" id="KW-1185">Reference proteome</keyword>
<keyword evidence="2 4" id="KW-1003">Cell membrane</keyword>
<proteinExistence type="inferred from homology"/>
<dbReference type="Proteomes" id="UP000182665">
    <property type="component" value="Unassembled WGS sequence"/>
</dbReference>
<comment type="subunit">
    <text evidence="4">Forms a heterotetramer with 2 subunits each of GtfA and GtfB. Part of the accessory SecA2/SecY2 protein translocation apparatus.</text>
</comment>
<dbReference type="InterPro" id="IPR014268">
    <property type="entry name" value="GtfB"/>
</dbReference>
<protein>
    <recommendedName>
        <fullName evidence="4">UDP-N-acetylglucosamine--peptide N-acetylglucosaminyltransferase stabilizing protein GtfB</fullName>
    </recommendedName>
    <alternativeName>
        <fullName evidence="4">Glycosyltransferase stabilizing protein GtfB</fullName>
    </alternativeName>
</protein>